<dbReference type="PANTHER" id="PTHR43313">
    <property type="entry name" value="SHORT-CHAIN DEHYDROGENASE/REDUCTASE FAMILY 9C"/>
    <property type="match status" value="1"/>
</dbReference>
<keyword evidence="2" id="KW-1185">Reference proteome</keyword>
<evidence type="ECO:0000313" key="1">
    <source>
        <dbReference type="EMBL" id="KAJ9599373.1"/>
    </source>
</evidence>
<gene>
    <name evidence="1" type="ORF">L9F63_010135</name>
</gene>
<protein>
    <submittedName>
        <fullName evidence="1">Uncharacterized protein</fullName>
    </submittedName>
</protein>
<dbReference type="GO" id="GO:0016491">
    <property type="term" value="F:oxidoreductase activity"/>
    <property type="evidence" value="ECO:0007669"/>
    <property type="project" value="TreeGrafter"/>
</dbReference>
<dbReference type="Proteomes" id="UP001233999">
    <property type="component" value="Unassembled WGS sequence"/>
</dbReference>
<dbReference type="InterPro" id="IPR036291">
    <property type="entry name" value="NAD(P)-bd_dom_sf"/>
</dbReference>
<comment type="caution">
    <text evidence="1">The sequence shown here is derived from an EMBL/GenBank/DDBJ whole genome shotgun (WGS) entry which is preliminary data.</text>
</comment>
<sequence length="170" mass="19174">MLRHNVIGALRTARTFIPLLRNKKGRLINLGMNNNITSGLVAYTAARYAVEGASLALRQEIAPYGIHIITLQPNGIHSEEKYLLKQKNMSVDLIKSDDHTALEIQQPANRYLEYNLSVLPAQSMRMIEEALLSKSPKQNYKLTPDGKINLFNHTAVLVRNKIFHSKLQVS</sequence>
<dbReference type="Pfam" id="PF00106">
    <property type="entry name" value="adh_short"/>
    <property type="match status" value="1"/>
</dbReference>
<dbReference type="AlphaFoldDB" id="A0AAD8AHP9"/>
<reference evidence="1" key="1">
    <citation type="journal article" date="2023" name="IScience">
        <title>Live-bearing cockroach genome reveals convergent evolutionary mechanisms linked to viviparity in insects and beyond.</title>
        <authorList>
            <person name="Fouks B."/>
            <person name="Harrison M.C."/>
            <person name="Mikhailova A.A."/>
            <person name="Marchal E."/>
            <person name="English S."/>
            <person name="Carruthers M."/>
            <person name="Jennings E.C."/>
            <person name="Chiamaka E.L."/>
            <person name="Frigard R.A."/>
            <person name="Pippel M."/>
            <person name="Attardo G.M."/>
            <person name="Benoit J.B."/>
            <person name="Bornberg-Bauer E."/>
            <person name="Tobe S.S."/>
        </authorList>
    </citation>
    <scope>NUCLEOTIDE SEQUENCE</scope>
    <source>
        <strain evidence="1">Stay&amp;Tobe</strain>
    </source>
</reference>
<accession>A0AAD8AHP9</accession>
<reference evidence="1" key="2">
    <citation type="submission" date="2023-05" db="EMBL/GenBank/DDBJ databases">
        <authorList>
            <person name="Fouks B."/>
        </authorList>
    </citation>
    <scope>NUCLEOTIDE SEQUENCE</scope>
    <source>
        <strain evidence="1">Stay&amp;Tobe</strain>
        <tissue evidence="1">Testes</tissue>
    </source>
</reference>
<dbReference type="EMBL" id="JASPKZ010000814">
    <property type="protein sequence ID" value="KAJ9599373.1"/>
    <property type="molecule type" value="Genomic_DNA"/>
</dbReference>
<proteinExistence type="predicted"/>
<organism evidence="1 2">
    <name type="scientific">Diploptera punctata</name>
    <name type="common">Pacific beetle cockroach</name>
    <dbReference type="NCBI Taxonomy" id="6984"/>
    <lineage>
        <taxon>Eukaryota</taxon>
        <taxon>Metazoa</taxon>
        <taxon>Ecdysozoa</taxon>
        <taxon>Arthropoda</taxon>
        <taxon>Hexapoda</taxon>
        <taxon>Insecta</taxon>
        <taxon>Pterygota</taxon>
        <taxon>Neoptera</taxon>
        <taxon>Polyneoptera</taxon>
        <taxon>Dictyoptera</taxon>
        <taxon>Blattodea</taxon>
        <taxon>Blaberoidea</taxon>
        <taxon>Blaberidae</taxon>
        <taxon>Diplopterinae</taxon>
        <taxon>Diploptera</taxon>
    </lineage>
</organism>
<dbReference type="Gene3D" id="3.40.50.720">
    <property type="entry name" value="NAD(P)-binding Rossmann-like Domain"/>
    <property type="match status" value="1"/>
</dbReference>
<dbReference type="PANTHER" id="PTHR43313:SF36">
    <property type="entry name" value="D-BETA-HYDROXYBUTYRATE DEHYDROGENASE, MITOCHONDRIAL"/>
    <property type="match status" value="1"/>
</dbReference>
<dbReference type="SUPFAM" id="SSF51735">
    <property type="entry name" value="NAD(P)-binding Rossmann-fold domains"/>
    <property type="match status" value="1"/>
</dbReference>
<dbReference type="GO" id="GO:0008202">
    <property type="term" value="P:steroid metabolic process"/>
    <property type="evidence" value="ECO:0007669"/>
    <property type="project" value="TreeGrafter"/>
</dbReference>
<evidence type="ECO:0000313" key="2">
    <source>
        <dbReference type="Proteomes" id="UP001233999"/>
    </source>
</evidence>
<name>A0AAD8AHP9_DIPPU</name>
<dbReference type="InterPro" id="IPR002347">
    <property type="entry name" value="SDR_fam"/>
</dbReference>